<gene>
    <name evidence="8 11" type="primary">fmt</name>
    <name evidence="11" type="ORF">LKD32_02750</name>
</gene>
<dbReference type="Pfam" id="PF02911">
    <property type="entry name" value="Formyl_trans_C"/>
    <property type="match status" value="1"/>
</dbReference>
<dbReference type="PANTHER" id="PTHR11138:SF5">
    <property type="entry name" value="METHIONYL-TRNA FORMYLTRANSFERASE, MITOCHONDRIAL"/>
    <property type="match status" value="1"/>
</dbReference>
<evidence type="ECO:0000256" key="8">
    <source>
        <dbReference type="HAMAP-Rule" id="MF_00182"/>
    </source>
</evidence>
<evidence type="ECO:0000256" key="7">
    <source>
        <dbReference type="ARBA" id="ARBA00048558"/>
    </source>
</evidence>
<evidence type="ECO:0000256" key="1">
    <source>
        <dbReference type="ARBA" id="ARBA00002606"/>
    </source>
</evidence>
<dbReference type="RefSeq" id="WP_308450596.1">
    <property type="nucleotide sequence ID" value="NZ_JAJEPU010000005.1"/>
</dbReference>
<evidence type="ECO:0000313" key="12">
    <source>
        <dbReference type="Proteomes" id="UP001198962"/>
    </source>
</evidence>
<dbReference type="InterPro" id="IPR005793">
    <property type="entry name" value="Formyl_trans_C"/>
</dbReference>
<dbReference type="InterPro" id="IPR037022">
    <property type="entry name" value="Formyl_trans_C_sf"/>
</dbReference>
<dbReference type="Gene3D" id="3.10.25.10">
    <property type="entry name" value="Formyl transferase, C-terminal domain"/>
    <property type="match status" value="1"/>
</dbReference>
<dbReference type="SUPFAM" id="SSF53328">
    <property type="entry name" value="Formyltransferase"/>
    <property type="match status" value="1"/>
</dbReference>
<dbReference type="NCBIfam" id="TIGR00460">
    <property type="entry name" value="fmt"/>
    <property type="match status" value="1"/>
</dbReference>
<accession>A0AAE3ANM6</accession>
<dbReference type="CDD" id="cd08646">
    <property type="entry name" value="FMT_core_Met-tRNA-FMT_N"/>
    <property type="match status" value="1"/>
</dbReference>
<dbReference type="CDD" id="cd08704">
    <property type="entry name" value="Met_tRNA_FMT_C"/>
    <property type="match status" value="1"/>
</dbReference>
<dbReference type="EMBL" id="JAJEPU010000005">
    <property type="protein sequence ID" value="MCC2163810.1"/>
    <property type="molecule type" value="Genomic_DNA"/>
</dbReference>
<dbReference type="InterPro" id="IPR001555">
    <property type="entry name" value="GART_AS"/>
</dbReference>
<dbReference type="Gene3D" id="3.40.50.170">
    <property type="entry name" value="Formyl transferase, N-terminal domain"/>
    <property type="match status" value="1"/>
</dbReference>
<evidence type="ECO:0000256" key="3">
    <source>
        <dbReference type="ARBA" id="ARBA00012261"/>
    </source>
</evidence>
<comment type="catalytic activity">
    <reaction evidence="7 8">
        <text>L-methionyl-tRNA(fMet) + (6R)-10-formyltetrahydrofolate = N-formyl-L-methionyl-tRNA(fMet) + (6S)-5,6,7,8-tetrahydrofolate + H(+)</text>
        <dbReference type="Rhea" id="RHEA:24380"/>
        <dbReference type="Rhea" id="RHEA-COMP:9952"/>
        <dbReference type="Rhea" id="RHEA-COMP:9953"/>
        <dbReference type="ChEBI" id="CHEBI:15378"/>
        <dbReference type="ChEBI" id="CHEBI:57453"/>
        <dbReference type="ChEBI" id="CHEBI:78530"/>
        <dbReference type="ChEBI" id="CHEBI:78844"/>
        <dbReference type="ChEBI" id="CHEBI:195366"/>
        <dbReference type="EC" id="2.1.2.9"/>
    </reaction>
</comment>
<evidence type="ECO:0000259" key="9">
    <source>
        <dbReference type="Pfam" id="PF00551"/>
    </source>
</evidence>
<feature type="domain" description="Formyl transferase C-terminal" evidence="10">
    <location>
        <begin position="203"/>
        <end position="303"/>
    </location>
</feature>
<organism evidence="11 12">
    <name type="scientific">Brotaphodocola catenula</name>
    <dbReference type="NCBI Taxonomy" id="2885361"/>
    <lineage>
        <taxon>Bacteria</taxon>
        <taxon>Bacillati</taxon>
        <taxon>Bacillota</taxon>
        <taxon>Clostridia</taxon>
        <taxon>Lachnospirales</taxon>
        <taxon>Lachnospiraceae</taxon>
        <taxon>Brotaphodocola</taxon>
    </lineage>
</organism>
<dbReference type="HAMAP" id="MF_00182">
    <property type="entry name" value="Formyl_trans"/>
    <property type="match status" value="1"/>
</dbReference>
<feature type="binding site" evidence="8">
    <location>
        <begin position="109"/>
        <end position="112"/>
    </location>
    <ligand>
        <name>(6S)-5,6,7,8-tetrahydrofolate</name>
        <dbReference type="ChEBI" id="CHEBI:57453"/>
    </ligand>
</feature>
<dbReference type="PANTHER" id="PTHR11138">
    <property type="entry name" value="METHIONYL-TRNA FORMYLTRANSFERASE"/>
    <property type="match status" value="1"/>
</dbReference>
<dbReference type="EC" id="2.1.2.9" evidence="3 8"/>
<dbReference type="GO" id="GO:0004479">
    <property type="term" value="F:methionyl-tRNA formyltransferase activity"/>
    <property type="evidence" value="ECO:0007669"/>
    <property type="project" value="UniProtKB-UniRule"/>
</dbReference>
<comment type="caution">
    <text evidence="11">The sequence shown here is derived from an EMBL/GenBank/DDBJ whole genome shotgun (WGS) entry which is preliminary data.</text>
</comment>
<keyword evidence="5 8" id="KW-0808">Transferase</keyword>
<name>A0AAE3ANM6_9FIRM</name>
<proteinExistence type="inferred from homology"/>
<keyword evidence="12" id="KW-1185">Reference proteome</keyword>
<dbReference type="AlphaFoldDB" id="A0AAE3ANM6"/>
<dbReference type="Proteomes" id="UP001198962">
    <property type="component" value="Unassembled WGS sequence"/>
</dbReference>
<evidence type="ECO:0000256" key="4">
    <source>
        <dbReference type="ARBA" id="ARBA00016014"/>
    </source>
</evidence>
<protein>
    <recommendedName>
        <fullName evidence="4 8">Methionyl-tRNA formyltransferase</fullName>
        <ecNumber evidence="3 8">2.1.2.9</ecNumber>
    </recommendedName>
</protein>
<evidence type="ECO:0000259" key="10">
    <source>
        <dbReference type="Pfam" id="PF02911"/>
    </source>
</evidence>
<sequence>MRIVFMGTPDFSVPTLEALISSRHEVVGVVTQPDKPKGRGNAIQMSPVKECALQHEIPVYQPVRAREESFVEQMRALKPDVMVVIAFGQILNQELLDLPKFGCVNIHASLLPKYRGASPIQWAVINGDEETGITTMQMAAGMDTGDILETAVIKLDKKETGGSLFDRLSLMGGDLILSTLDKLEAGTIQAVPQDDAQATYVKKIPKSMGEIDWTMSAVAIERLVRGLNPWPSAYTHWNGKMLKIWEAEVLPQSADAKKGEPAEVLEADHDTFTIQTGDGVLKICSLQLEGKKRMDVASFLRGYPVEVGSRVGKE</sequence>
<evidence type="ECO:0000256" key="5">
    <source>
        <dbReference type="ARBA" id="ARBA00022679"/>
    </source>
</evidence>
<dbReference type="InterPro" id="IPR011034">
    <property type="entry name" value="Formyl_transferase-like_C_sf"/>
</dbReference>
<evidence type="ECO:0000256" key="2">
    <source>
        <dbReference type="ARBA" id="ARBA00010699"/>
    </source>
</evidence>
<dbReference type="InterPro" id="IPR005794">
    <property type="entry name" value="Fmt"/>
</dbReference>
<dbReference type="InterPro" id="IPR036477">
    <property type="entry name" value="Formyl_transf_N_sf"/>
</dbReference>
<keyword evidence="6 8" id="KW-0648">Protein biosynthesis</keyword>
<evidence type="ECO:0000313" key="11">
    <source>
        <dbReference type="EMBL" id="MCC2163810.1"/>
    </source>
</evidence>
<dbReference type="SUPFAM" id="SSF50486">
    <property type="entry name" value="FMT C-terminal domain-like"/>
    <property type="match status" value="1"/>
</dbReference>
<dbReference type="Pfam" id="PF00551">
    <property type="entry name" value="Formyl_trans_N"/>
    <property type="match status" value="1"/>
</dbReference>
<comment type="function">
    <text evidence="1 8">Attaches a formyl group to the free amino group of methionyl-tRNA(fMet). The formyl group appears to play a dual role in the initiator identity of N-formylmethionyl-tRNA by promoting its recognition by IF2 and preventing the misappropriation of this tRNA by the elongation apparatus.</text>
</comment>
<dbReference type="GO" id="GO:0005829">
    <property type="term" value="C:cytosol"/>
    <property type="evidence" value="ECO:0007669"/>
    <property type="project" value="TreeGrafter"/>
</dbReference>
<evidence type="ECO:0000256" key="6">
    <source>
        <dbReference type="ARBA" id="ARBA00022917"/>
    </source>
</evidence>
<dbReference type="InterPro" id="IPR044135">
    <property type="entry name" value="Met-tRNA-FMT_C"/>
</dbReference>
<feature type="domain" description="Formyl transferase N-terminal" evidence="9">
    <location>
        <begin position="1"/>
        <end position="175"/>
    </location>
</feature>
<dbReference type="InterPro" id="IPR041711">
    <property type="entry name" value="Met-tRNA-FMT_N"/>
</dbReference>
<reference evidence="11" key="1">
    <citation type="submission" date="2021-10" db="EMBL/GenBank/DDBJ databases">
        <title>Anaerobic single-cell dispensing facilitates the cultivation of human gut bacteria.</title>
        <authorList>
            <person name="Afrizal A."/>
        </authorList>
    </citation>
    <scope>NUCLEOTIDE SEQUENCE</scope>
    <source>
        <strain evidence="11">CLA-AA-H274</strain>
    </source>
</reference>
<dbReference type="InterPro" id="IPR002376">
    <property type="entry name" value="Formyl_transf_N"/>
</dbReference>
<dbReference type="PROSITE" id="PS00373">
    <property type="entry name" value="GART"/>
    <property type="match status" value="1"/>
</dbReference>
<comment type="similarity">
    <text evidence="2 8">Belongs to the Fmt family.</text>
</comment>